<feature type="non-terminal residue" evidence="1">
    <location>
        <position position="116"/>
    </location>
</feature>
<organism evidence="1 2">
    <name type="scientific">Mytilus galloprovincialis</name>
    <name type="common">Mediterranean mussel</name>
    <dbReference type="NCBI Taxonomy" id="29158"/>
    <lineage>
        <taxon>Eukaryota</taxon>
        <taxon>Metazoa</taxon>
        <taxon>Spiralia</taxon>
        <taxon>Lophotrochozoa</taxon>
        <taxon>Mollusca</taxon>
        <taxon>Bivalvia</taxon>
        <taxon>Autobranchia</taxon>
        <taxon>Pteriomorphia</taxon>
        <taxon>Mytilida</taxon>
        <taxon>Mytiloidea</taxon>
        <taxon>Mytilidae</taxon>
        <taxon>Mytilinae</taxon>
        <taxon>Mytilus</taxon>
    </lineage>
</organism>
<sequence>MNPNKVNKFTIGKSFVRKVKGTHFDAMNPNTWKLNNGVNHRWSSFYSEQNYDGLIVLCVTPSSVIPCNPMRMKPDVYAIALEQRLIQNLCLCRNDGRLANMSFDSGMKAKNPKAGL</sequence>
<dbReference type="Proteomes" id="UP000596742">
    <property type="component" value="Unassembled WGS sequence"/>
</dbReference>
<dbReference type="EMBL" id="UYJE01006955">
    <property type="protein sequence ID" value="VDI50488.1"/>
    <property type="molecule type" value="Genomic_DNA"/>
</dbReference>
<keyword evidence="2" id="KW-1185">Reference proteome</keyword>
<dbReference type="OrthoDB" id="6144637at2759"/>
<comment type="caution">
    <text evidence="1">The sequence shown here is derived from an EMBL/GenBank/DDBJ whole genome shotgun (WGS) entry which is preliminary data.</text>
</comment>
<accession>A0A8B6FI01</accession>
<evidence type="ECO:0000313" key="2">
    <source>
        <dbReference type="Proteomes" id="UP000596742"/>
    </source>
</evidence>
<gene>
    <name evidence="1" type="ORF">MGAL_10B047944</name>
</gene>
<reference evidence="1" key="1">
    <citation type="submission" date="2018-11" db="EMBL/GenBank/DDBJ databases">
        <authorList>
            <person name="Alioto T."/>
            <person name="Alioto T."/>
        </authorList>
    </citation>
    <scope>NUCLEOTIDE SEQUENCE</scope>
</reference>
<evidence type="ECO:0000313" key="1">
    <source>
        <dbReference type="EMBL" id="VDI50488.1"/>
    </source>
</evidence>
<proteinExistence type="predicted"/>
<protein>
    <submittedName>
        <fullName evidence="1">Uncharacterized protein</fullName>
    </submittedName>
</protein>
<name>A0A8B6FI01_MYTGA</name>
<dbReference type="AlphaFoldDB" id="A0A8B6FI01"/>